<feature type="domain" description="Zn(2)-C6 fungal-type" evidence="12">
    <location>
        <begin position="10"/>
        <end position="40"/>
    </location>
</feature>
<dbReference type="EMBL" id="CU928181">
    <property type="protein sequence ID" value="CAR31030.1"/>
    <property type="molecule type" value="Genomic_DNA"/>
</dbReference>
<dbReference type="KEGG" id="zro:ZYRO0E08272g"/>
<dbReference type="FunFam" id="4.10.240.10:FF:000009">
    <property type="entry name" value="C6 transcription factor (Gal4)"/>
    <property type="match status" value="1"/>
</dbReference>
<dbReference type="GO" id="GO:0006012">
    <property type="term" value="P:galactose metabolic process"/>
    <property type="evidence" value="ECO:0007669"/>
    <property type="project" value="UniProtKB-KW"/>
</dbReference>
<dbReference type="SUPFAM" id="SSF57959">
    <property type="entry name" value="Leucine zipper domain"/>
    <property type="match status" value="1"/>
</dbReference>
<name>C5E4R9_ZYGRC</name>
<dbReference type="GO" id="GO:0000435">
    <property type="term" value="P:positive regulation of transcription from RNA polymerase II promoter by galactose"/>
    <property type="evidence" value="ECO:0007669"/>
    <property type="project" value="TreeGrafter"/>
</dbReference>
<keyword evidence="4" id="KW-0805">Transcription regulation</keyword>
<sequence length="794" mass="90167">MKRLNTIDHACDSCRQKKLRCSKEEPKCAKCIQNGWECCYSPKANRTPLTRAHMTKVETKLDRLEQLFRELFPEEDLDKVLNDRNTGQLKERLKRFLVRRAKGVGNDRMDDHESVGIGLGTHSDSNQEHITEGEVPKDPLRGFDWVEGQDMPIGSDRVGFIVTDISNSGYYGQECPRLIFKKLGIDSVPLLTTKASSINAVTDPHALCSRNVTSKYVKAYFDNFHIYYPLIDTHIFLKLYDNQAGLRYVDQWQILFNTVLAIGAWSSEGESTDADLFYYSNVKSHLKPKVFEAGSVTLVIAFHLLSRYAEWRQNPNTGYLYHGHALRMAISLGLHRDLPPEGIPDVIKERRRRIWTCLYSHEVHSALLDGRPLQYMFFDDQVTISLPNSVEDENTWTKGPSIYMGAIETAKLLKEFGYVWFVDSKITTSRCLQLCQRLDACQKAMPKYLQADEHLTGLTYYLKKYPWISFIRFYLRWERQWLQIYVLRRLLQSEGALKVEPNSELDKCATMLSDIAQKTIWGVANYLNNHHLTSFFAWYCTFYLFNASLVPLAQIYTGTGDRQESLNQLSTCIRLFKQLKDYNLSTCEKYIHILDHLCDGGMNTTDSATRGTNVEVKKQQTTHSPPLPTMSNALSPSVKSAASLSDLEKLFSSRTPVLNLRVPSQPAQYPTQPVQLPQVSPIIPSTTAASNASNMPQPPSQLIRQTTPAASLPGNECSPSGSTTTTTAPNSAIKTGHPLDNEGPFWTDQAAYNAFGLTSSLFNTTTMDDVYNFLFDEEDHTPPKSKSWQDSDRH</sequence>
<evidence type="ECO:0000256" key="7">
    <source>
        <dbReference type="ARBA" id="ARBA00023159"/>
    </source>
</evidence>
<dbReference type="PANTHER" id="PTHR47424:SF3">
    <property type="entry name" value="REGULATORY PROTEIN GAL4"/>
    <property type="match status" value="1"/>
</dbReference>
<dbReference type="FunCoup" id="C5E4R9">
    <property type="interactions" value="957"/>
</dbReference>
<dbReference type="InterPro" id="IPR007219">
    <property type="entry name" value="XnlR_reg_dom"/>
</dbReference>
<evidence type="ECO:0000256" key="1">
    <source>
        <dbReference type="ARBA" id="ARBA00004123"/>
    </source>
</evidence>
<evidence type="ECO:0000256" key="2">
    <source>
        <dbReference type="ARBA" id="ARBA00022723"/>
    </source>
</evidence>
<dbReference type="CDD" id="cd12148">
    <property type="entry name" value="fungal_TF_MHR"/>
    <property type="match status" value="1"/>
</dbReference>
<keyword evidence="9" id="KW-0539">Nucleus</keyword>
<dbReference type="GO" id="GO:0006351">
    <property type="term" value="P:DNA-templated transcription"/>
    <property type="evidence" value="ECO:0007669"/>
    <property type="project" value="InterPro"/>
</dbReference>
<keyword evidence="2" id="KW-0479">Metal-binding</keyword>
<evidence type="ECO:0000256" key="4">
    <source>
        <dbReference type="ARBA" id="ARBA00023015"/>
    </source>
</evidence>
<dbReference type="GO" id="GO:0008270">
    <property type="term" value="F:zinc ion binding"/>
    <property type="evidence" value="ECO:0007669"/>
    <property type="project" value="InterPro"/>
</dbReference>
<dbReference type="STRING" id="559307.C5E4R9"/>
<gene>
    <name evidence="13" type="ordered locus">ZYRO0E08272g</name>
</gene>
<evidence type="ECO:0000256" key="5">
    <source>
        <dbReference type="ARBA" id="ARBA00023125"/>
    </source>
</evidence>
<dbReference type="CDD" id="cd00067">
    <property type="entry name" value="GAL4"/>
    <property type="match status" value="1"/>
</dbReference>
<dbReference type="InterPro" id="IPR001138">
    <property type="entry name" value="Zn2Cys6_DnaBD"/>
</dbReference>
<dbReference type="GO" id="GO:0000978">
    <property type="term" value="F:RNA polymerase II cis-regulatory region sequence-specific DNA binding"/>
    <property type="evidence" value="ECO:0007669"/>
    <property type="project" value="TreeGrafter"/>
</dbReference>
<feature type="compositionally biased region" description="Polar residues" evidence="11">
    <location>
        <begin position="685"/>
        <end position="709"/>
    </location>
</feature>
<accession>C5E4R9</accession>
<proteinExistence type="predicted"/>
<dbReference type="Gene3D" id="1.20.5.170">
    <property type="match status" value="1"/>
</dbReference>
<dbReference type="InterPro" id="IPR051127">
    <property type="entry name" value="Fungal_SecMet_Regulators"/>
</dbReference>
<evidence type="ECO:0000256" key="3">
    <source>
        <dbReference type="ARBA" id="ARBA00022833"/>
    </source>
</evidence>
<keyword evidence="5" id="KW-0238">DNA-binding</keyword>
<dbReference type="PANTHER" id="PTHR47424">
    <property type="entry name" value="REGULATORY PROTEIN GAL4"/>
    <property type="match status" value="1"/>
</dbReference>
<dbReference type="HOGENOM" id="CLU_008599_2_0_1"/>
<dbReference type="CDD" id="cd14654">
    <property type="entry name" value="ZIP_Gal4"/>
    <property type="match status" value="1"/>
</dbReference>
<dbReference type="SMART" id="SM00066">
    <property type="entry name" value="GAL4"/>
    <property type="match status" value="1"/>
</dbReference>
<feature type="compositionally biased region" description="Polar residues" evidence="11">
    <location>
        <begin position="619"/>
        <end position="636"/>
    </location>
</feature>
<keyword evidence="14" id="KW-1185">Reference proteome</keyword>
<evidence type="ECO:0000256" key="10">
    <source>
        <dbReference type="ARBA" id="ARBA00023277"/>
    </source>
</evidence>
<evidence type="ECO:0000313" key="13">
    <source>
        <dbReference type="EMBL" id="CAR31030.1"/>
    </source>
</evidence>
<dbReference type="Gene3D" id="4.10.240.10">
    <property type="entry name" value="Zn(2)-C6 fungal-type DNA-binding domain"/>
    <property type="match status" value="1"/>
</dbReference>
<dbReference type="AlphaFoldDB" id="C5E4R9"/>
<evidence type="ECO:0000259" key="12">
    <source>
        <dbReference type="PROSITE" id="PS50048"/>
    </source>
</evidence>
<dbReference type="GO" id="GO:0005634">
    <property type="term" value="C:nucleus"/>
    <property type="evidence" value="ECO:0007669"/>
    <property type="project" value="UniProtKB-SubCell"/>
</dbReference>
<feature type="region of interest" description="Disordered" evidence="11">
    <location>
        <begin position="685"/>
        <end position="733"/>
    </location>
</feature>
<dbReference type="SUPFAM" id="SSF57701">
    <property type="entry name" value="Zn2/Cys6 DNA-binding domain"/>
    <property type="match status" value="1"/>
</dbReference>
<organism evidence="13 14">
    <name type="scientific">Zygosaccharomyces rouxii (strain ATCC 2623 / CBS 732 / NBRC 1130 / NCYC 568 / NRRL Y-229)</name>
    <dbReference type="NCBI Taxonomy" id="559307"/>
    <lineage>
        <taxon>Eukaryota</taxon>
        <taxon>Fungi</taxon>
        <taxon>Dikarya</taxon>
        <taxon>Ascomycota</taxon>
        <taxon>Saccharomycotina</taxon>
        <taxon>Saccharomycetes</taxon>
        <taxon>Saccharomycetales</taxon>
        <taxon>Saccharomycetaceae</taxon>
        <taxon>Zygosaccharomyces</taxon>
    </lineage>
</organism>
<dbReference type="GO" id="GO:0000981">
    <property type="term" value="F:DNA-binding transcription factor activity, RNA polymerase II-specific"/>
    <property type="evidence" value="ECO:0007669"/>
    <property type="project" value="InterPro"/>
</dbReference>
<keyword evidence="6" id="KW-0299">Galactose metabolism</keyword>
<dbReference type="InterPro" id="IPR005600">
    <property type="entry name" value="Gal4_dimer_dom"/>
</dbReference>
<keyword evidence="8" id="KW-0804">Transcription</keyword>
<keyword evidence="3" id="KW-0862">Zinc</keyword>
<dbReference type="Pfam" id="PF03902">
    <property type="entry name" value="Gal4_dimer"/>
    <property type="match status" value="1"/>
</dbReference>
<dbReference type="Pfam" id="PF00172">
    <property type="entry name" value="Zn_clus"/>
    <property type="match status" value="1"/>
</dbReference>
<keyword evidence="10" id="KW-0119">Carbohydrate metabolism</keyword>
<protein>
    <submittedName>
        <fullName evidence="13">ZYRO0E08272p</fullName>
    </submittedName>
</protein>
<evidence type="ECO:0000256" key="11">
    <source>
        <dbReference type="SAM" id="MobiDB-lite"/>
    </source>
</evidence>
<reference evidence="13 14" key="1">
    <citation type="journal article" date="2009" name="Genome Res.">
        <title>Comparative genomics of protoploid Saccharomycetaceae.</title>
        <authorList>
            <consortium name="The Genolevures Consortium"/>
            <person name="Souciet J.-L."/>
            <person name="Dujon B."/>
            <person name="Gaillardin C."/>
            <person name="Johnston M."/>
            <person name="Baret P.V."/>
            <person name="Cliften P."/>
            <person name="Sherman D.J."/>
            <person name="Weissenbach J."/>
            <person name="Westhof E."/>
            <person name="Wincker P."/>
            <person name="Jubin C."/>
            <person name="Poulain J."/>
            <person name="Barbe V."/>
            <person name="Segurens B."/>
            <person name="Artiguenave F."/>
            <person name="Anthouard V."/>
            <person name="Vacherie B."/>
            <person name="Val M.-E."/>
            <person name="Fulton R.S."/>
            <person name="Minx P."/>
            <person name="Wilson R."/>
            <person name="Durrens P."/>
            <person name="Jean G."/>
            <person name="Marck C."/>
            <person name="Martin T."/>
            <person name="Nikolski M."/>
            <person name="Rolland T."/>
            <person name="Seret M.-L."/>
            <person name="Casaregola S."/>
            <person name="Despons L."/>
            <person name="Fairhead C."/>
            <person name="Fischer G."/>
            <person name="Lafontaine I."/>
            <person name="Leh V."/>
            <person name="Lemaire M."/>
            <person name="de Montigny J."/>
            <person name="Neuveglise C."/>
            <person name="Thierry A."/>
            <person name="Blanc-Lenfle I."/>
            <person name="Bleykasten C."/>
            <person name="Diffels J."/>
            <person name="Fritsch E."/>
            <person name="Frangeul L."/>
            <person name="Goeffon A."/>
            <person name="Jauniaux N."/>
            <person name="Kachouri-Lafond R."/>
            <person name="Payen C."/>
            <person name="Potier S."/>
            <person name="Pribylova L."/>
            <person name="Ozanne C."/>
            <person name="Richard G.-F."/>
            <person name="Sacerdot C."/>
            <person name="Straub M.-L."/>
            <person name="Talla E."/>
        </authorList>
    </citation>
    <scope>NUCLEOTIDE SEQUENCE [LARGE SCALE GENOMIC DNA]</scope>
    <source>
        <strain evidence="13 14">ATCC 2623 / CBS 732 / BCRC 21506 / NBRC 1130 / NCYC 568 / NRRL Y-229</strain>
    </source>
</reference>
<feature type="region of interest" description="Disordered" evidence="11">
    <location>
        <begin position="609"/>
        <end position="636"/>
    </location>
</feature>
<dbReference type="Pfam" id="PF04082">
    <property type="entry name" value="Fungal_trans"/>
    <property type="match status" value="1"/>
</dbReference>
<dbReference type="PROSITE" id="PS50048">
    <property type="entry name" value="ZN2_CY6_FUNGAL_2"/>
    <property type="match status" value="1"/>
</dbReference>
<comment type="subcellular location">
    <subcellularLocation>
        <location evidence="1">Nucleus</location>
    </subcellularLocation>
</comment>
<evidence type="ECO:0000256" key="9">
    <source>
        <dbReference type="ARBA" id="ARBA00023242"/>
    </source>
</evidence>
<evidence type="ECO:0000256" key="8">
    <source>
        <dbReference type="ARBA" id="ARBA00023163"/>
    </source>
</evidence>
<dbReference type="InParanoid" id="C5E4R9"/>
<evidence type="ECO:0000256" key="6">
    <source>
        <dbReference type="ARBA" id="ARBA00023144"/>
    </source>
</evidence>
<dbReference type="PROSITE" id="PS00463">
    <property type="entry name" value="ZN2_CY6_FUNGAL_1"/>
    <property type="match status" value="1"/>
</dbReference>
<dbReference type="Proteomes" id="UP000008536">
    <property type="component" value="Chromosome E"/>
</dbReference>
<evidence type="ECO:0000313" key="14">
    <source>
        <dbReference type="Proteomes" id="UP000008536"/>
    </source>
</evidence>
<keyword evidence="7" id="KW-0010">Activator</keyword>
<feature type="compositionally biased region" description="Polar residues" evidence="11">
    <location>
        <begin position="717"/>
        <end position="733"/>
    </location>
</feature>
<dbReference type="SMART" id="SM00906">
    <property type="entry name" value="Fungal_trans"/>
    <property type="match status" value="1"/>
</dbReference>
<dbReference type="InterPro" id="IPR046347">
    <property type="entry name" value="bZIP_sf"/>
</dbReference>
<dbReference type="PRINTS" id="PR00755">
    <property type="entry name" value="AFLATOXINBRP"/>
</dbReference>
<dbReference type="InterPro" id="IPR036864">
    <property type="entry name" value="Zn2-C6_fun-type_DNA-bd_sf"/>
</dbReference>